<evidence type="ECO:0000313" key="2">
    <source>
        <dbReference type="Proteomes" id="UP000821845"/>
    </source>
</evidence>
<accession>A0ACB7SYI9</accession>
<comment type="caution">
    <text evidence="1">The sequence shown here is derived from an EMBL/GenBank/DDBJ whole genome shotgun (WGS) entry which is preliminary data.</text>
</comment>
<dbReference type="Proteomes" id="UP000821845">
    <property type="component" value="Chromosome 2"/>
</dbReference>
<dbReference type="EMBL" id="CM023482">
    <property type="protein sequence ID" value="KAH6939943.1"/>
    <property type="molecule type" value="Genomic_DNA"/>
</dbReference>
<protein>
    <submittedName>
        <fullName evidence="1">Uncharacterized protein</fullName>
    </submittedName>
</protein>
<organism evidence="1 2">
    <name type="scientific">Hyalomma asiaticum</name>
    <name type="common">Tick</name>
    <dbReference type="NCBI Taxonomy" id="266040"/>
    <lineage>
        <taxon>Eukaryota</taxon>
        <taxon>Metazoa</taxon>
        <taxon>Ecdysozoa</taxon>
        <taxon>Arthropoda</taxon>
        <taxon>Chelicerata</taxon>
        <taxon>Arachnida</taxon>
        <taxon>Acari</taxon>
        <taxon>Parasitiformes</taxon>
        <taxon>Ixodida</taxon>
        <taxon>Ixodoidea</taxon>
        <taxon>Ixodidae</taxon>
        <taxon>Hyalomminae</taxon>
        <taxon>Hyalomma</taxon>
    </lineage>
</organism>
<sequence length="358" mass="40276">MQEETAEEATDKHVLPAATASEVSEGQCSLLSSVGAHHFGEPRLSKDIIEGVEDLAQGAQRRIVRSASPETVVPRKRRRVQFTALQEEALVYGVMKYGRGSWKEISSDGWFDGRRTTELSDKYRNLERYGHIANIKKKVKDKLSTGVDPLKELRTKYEQQRLQHTVSLVRRQSSNSKQSNMDQPRQLQRTSPSLEDPEGDGVAQSSDDDISVKSLQKPSEATEATTMTEAICSCTSKPFTLQARSPALNRWSSESEEDALLASGPGKTKNKKRRKPFTQLEEQALVAGVLKYGTGNWARILKEGGFLGRTNLQLSDKYRNLKQYRYLQAVENAVNIKRARGEDPLEELRNLSALHWRC</sequence>
<keyword evidence="2" id="KW-1185">Reference proteome</keyword>
<gene>
    <name evidence="1" type="ORF">HPB50_022699</name>
</gene>
<evidence type="ECO:0000313" key="1">
    <source>
        <dbReference type="EMBL" id="KAH6939943.1"/>
    </source>
</evidence>
<name>A0ACB7SYI9_HYAAI</name>
<proteinExistence type="predicted"/>
<reference evidence="1" key="1">
    <citation type="submission" date="2020-05" db="EMBL/GenBank/DDBJ databases">
        <title>Large-scale comparative analyses of tick genomes elucidate their genetic diversity and vector capacities.</title>
        <authorList>
            <person name="Jia N."/>
            <person name="Wang J."/>
            <person name="Shi W."/>
            <person name="Du L."/>
            <person name="Sun Y."/>
            <person name="Zhan W."/>
            <person name="Jiang J."/>
            <person name="Wang Q."/>
            <person name="Zhang B."/>
            <person name="Ji P."/>
            <person name="Sakyi L.B."/>
            <person name="Cui X."/>
            <person name="Yuan T."/>
            <person name="Jiang B."/>
            <person name="Yang W."/>
            <person name="Lam T.T.-Y."/>
            <person name="Chang Q."/>
            <person name="Ding S."/>
            <person name="Wang X."/>
            <person name="Zhu J."/>
            <person name="Ruan X."/>
            <person name="Zhao L."/>
            <person name="Wei J."/>
            <person name="Que T."/>
            <person name="Du C."/>
            <person name="Cheng J."/>
            <person name="Dai P."/>
            <person name="Han X."/>
            <person name="Huang E."/>
            <person name="Gao Y."/>
            <person name="Liu J."/>
            <person name="Shao H."/>
            <person name="Ye R."/>
            <person name="Li L."/>
            <person name="Wei W."/>
            <person name="Wang X."/>
            <person name="Wang C."/>
            <person name="Yang T."/>
            <person name="Huo Q."/>
            <person name="Li W."/>
            <person name="Guo W."/>
            <person name="Chen H."/>
            <person name="Zhou L."/>
            <person name="Ni X."/>
            <person name="Tian J."/>
            <person name="Zhou Y."/>
            <person name="Sheng Y."/>
            <person name="Liu T."/>
            <person name="Pan Y."/>
            <person name="Xia L."/>
            <person name="Li J."/>
            <person name="Zhao F."/>
            <person name="Cao W."/>
        </authorList>
    </citation>
    <scope>NUCLEOTIDE SEQUENCE</scope>
    <source>
        <strain evidence="1">Hyas-2018</strain>
    </source>
</reference>